<evidence type="ECO:0000313" key="1">
    <source>
        <dbReference type="EMBL" id="WOL09946.1"/>
    </source>
</evidence>
<name>A0AAQ3QHU2_9LILI</name>
<keyword evidence="2" id="KW-1185">Reference proteome</keyword>
<sequence>MFQASAVFFMEDREQLGEESCSSRHPLIATAQALNPSVSTSLGLCLVLASLVVVRSQPPKSLSTVIKLADGAIKGTKALQFVHSPSPQSFVLASKALVKGYKVTKRLIPAAPSPKIPSTVAARLKACIGAVNLLRHSSSPLLADGSLGIGFLKGGYQVSKNSAKVIEGFVGLQLNSAVKDGLDALGLLVKAATVGREVQRLISVELSTRKRLEYLFLRSNSRHGVCLSCKRSEVDGFYRYPGPFHAAQFPLLEGAVTDKMDLGFQLSELLCLSIPVNEVEAVFEAFENLQVKKYEVKT</sequence>
<dbReference type="EMBL" id="CP136895">
    <property type="protein sequence ID" value="WOL09946.1"/>
    <property type="molecule type" value="Genomic_DNA"/>
</dbReference>
<evidence type="ECO:0000313" key="2">
    <source>
        <dbReference type="Proteomes" id="UP001327560"/>
    </source>
</evidence>
<proteinExistence type="predicted"/>
<protein>
    <submittedName>
        <fullName evidence="1">Uncharacterized protein</fullName>
    </submittedName>
</protein>
<dbReference type="Proteomes" id="UP001327560">
    <property type="component" value="Chromosome 6"/>
</dbReference>
<organism evidence="1 2">
    <name type="scientific">Canna indica</name>
    <name type="common">Indian-shot</name>
    <dbReference type="NCBI Taxonomy" id="4628"/>
    <lineage>
        <taxon>Eukaryota</taxon>
        <taxon>Viridiplantae</taxon>
        <taxon>Streptophyta</taxon>
        <taxon>Embryophyta</taxon>
        <taxon>Tracheophyta</taxon>
        <taxon>Spermatophyta</taxon>
        <taxon>Magnoliopsida</taxon>
        <taxon>Liliopsida</taxon>
        <taxon>Zingiberales</taxon>
        <taxon>Cannaceae</taxon>
        <taxon>Canna</taxon>
    </lineage>
</organism>
<accession>A0AAQ3QHU2</accession>
<reference evidence="1 2" key="1">
    <citation type="submission" date="2023-10" db="EMBL/GenBank/DDBJ databases">
        <title>Chromosome-scale genome assembly provides insights into flower coloration mechanisms of Canna indica.</title>
        <authorList>
            <person name="Li C."/>
        </authorList>
    </citation>
    <scope>NUCLEOTIDE SEQUENCE [LARGE SCALE GENOMIC DNA]</scope>
    <source>
        <tissue evidence="1">Flower</tissue>
    </source>
</reference>
<gene>
    <name evidence="1" type="ORF">Cni_G18700</name>
</gene>
<dbReference type="AlphaFoldDB" id="A0AAQ3QHU2"/>